<name>A0AA35Z4C6_LACSI</name>
<reference evidence="1" key="1">
    <citation type="submission" date="2023-04" db="EMBL/GenBank/DDBJ databases">
        <authorList>
            <person name="Vijverberg K."/>
            <person name="Xiong W."/>
            <person name="Schranz E."/>
        </authorList>
    </citation>
    <scope>NUCLEOTIDE SEQUENCE</scope>
</reference>
<proteinExistence type="predicted"/>
<dbReference type="Proteomes" id="UP001177003">
    <property type="component" value="Chromosome 5"/>
</dbReference>
<evidence type="ECO:0000313" key="1">
    <source>
        <dbReference type="EMBL" id="CAI9285257.1"/>
    </source>
</evidence>
<evidence type="ECO:0000313" key="2">
    <source>
        <dbReference type="Proteomes" id="UP001177003"/>
    </source>
</evidence>
<dbReference type="PANTHER" id="PTHR31900:SF27">
    <property type="entry name" value="FBD DOMAIN-CONTAINING PROTEIN"/>
    <property type="match status" value="1"/>
</dbReference>
<dbReference type="AlphaFoldDB" id="A0AA35Z4C6"/>
<organism evidence="1 2">
    <name type="scientific">Lactuca saligna</name>
    <name type="common">Willowleaf lettuce</name>
    <dbReference type="NCBI Taxonomy" id="75948"/>
    <lineage>
        <taxon>Eukaryota</taxon>
        <taxon>Viridiplantae</taxon>
        <taxon>Streptophyta</taxon>
        <taxon>Embryophyta</taxon>
        <taxon>Tracheophyta</taxon>
        <taxon>Spermatophyta</taxon>
        <taxon>Magnoliopsida</taxon>
        <taxon>eudicotyledons</taxon>
        <taxon>Gunneridae</taxon>
        <taxon>Pentapetalae</taxon>
        <taxon>asterids</taxon>
        <taxon>campanulids</taxon>
        <taxon>Asterales</taxon>
        <taxon>Asteraceae</taxon>
        <taxon>Cichorioideae</taxon>
        <taxon>Cichorieae</taxon>
        <taxon>Lactucinae</taxon>
        <taxon>Lactuca</taxon>
    </lineage>
</organism>
<sequence length="125" mass="14117">MSEPVLLLSLSGLPFIEDAIRTNILSKRWRSIDLDIFRLRCSNYYGMSLIGRWIHIAVMKNIKELDLICTPKEEEDVKMHHCLATSGSLKVLRLNLDGCGLILPNFMGFPALGVLDLTCVDLLKD</sequence>
<gene>
    <name evidence="1" type="ORF">LSALG_LOCUS24734</name>
</gene>
<keyword evidence="2" id="KW-1185">Reference proteome</keyword>
<accession>A0AA35Z4C6</accession>
<dbReference type="InterPro" id="IPR050232">
    <property type="entry name" value="FBL13/AtMIF1-like"/>
</dbReference>
<dbReference type="EMBL" id="OX465081">
    <property type="protein sequence ID" value="CAI9285257.1"/>
    <property type="molecule type" value="Genomic_DNA"/>
</dbReference>
<dbReference type="PANTHER" id="PTHR31900">
    <property type="entry name" value="F-BOX/RNI SUPERFAMILY PROTEIN-RELATED"/>
    <property type="match status" value="1"/>
</dbReference>
<protein>
    <submittedName>
        <fullName evidence="1">Uncharacterized protein</fullName>
    </submittedName>
</protein>